<feature type="compositionally biased region" description="Low complexity" evidence="7">
    <location>
        <begin position="389"/>
        <end position="428"/>
    </location>
</feature>
<dbReference type="GO" id="GO:0005743">
    <property type="term" value="C:mitochondrial inner membrane"/>
    <property type="evidence" value="ECO:0000318"/>
    <property type="project" value="GO_Central"/>
</dbReference>
<keyword evidence="3 6" id="KW-0812">Transmembrane</keyword>
<evidence type="ECO:0000256" key="2">
    <source>
        <dbReference type="ARBA" id="ARBA00010583"/>
    </source>
</evidence>
<gene>
    <name evidence="10" type="ORF">Csa_4G051560</name>
</gene>
<accession>A0A0A0KX13</accession>
<evidence type="ECO:0000256" key="7">
    <source>
        <dbReference type="SAM" id="MobiDB-lite"/>
    </source>
</evidence>
<comment type="similarity">
    <text evidence="2">Belongs to the OXA1/ALB3/YidC (TC 2.A.9.2) family.</text>
</comment>
<evidence type="ECO:0000256" key="4">
    <source>
        <dbReference type="ARBA" id="ARBA00022989"/>
    </source>
</evidence>
<dbReference type="NCBIfam" id="TIGR03592">
    <property type="entry name" value="yidC_oxa1_cterm"/>
    <property type="match status" value="1"/>
</dbReference>
<reference evidence="10 11" key="4">
    <citation type="journal article" date="2011" name="BMC Genomics">
        <title>RNA-Seq improves annotation of protein-coding genes in the cucumber genome.</title>
        <authorList>
            <person name="Li Z."/>
            <person name="Zhang Z."/>
            <person name="Yan P."/>
            <person name="Huang S."/>
            <person name="Fei Z."/>
            <person name="Lin K."/>
        </authorList>
    </citation>
    <scope>NUCLEOTIDE SEQUENCE [LARGE SCALE GENOMIC DNA]</scope>
    <source>
        <strain evidence="11">cv. 9930</strain>
    </source>
</reference>
<proteinExistence type="inferred from homology"/>
<dbReference type="PANTHER" id="PTHR12428:SF34">
    <property type="entry name" value="MITOCHONDRIAL INNER MEMBRANE PROTEIN OXA1-LIKE"/>
    <property type="match status" value="1"/>
</dbReference>
<dbReference type="STRING" id="3659.A0A0A0KX13"/>
<dbReference type="KEGG" id="csv:101223070"/>
<feature type="region of interest" description="Disordered" evidence="7">
    <location>
        <begin position="389"/>
        <end position="446"/>
    </location>
</feature>
<reference evidence="10 11" key="3">
    <citation type="journal article" date="2010" name="BMC Genomics">
        <title>Transcriptome sequencing and comparative analysis of cucumber flowers with different sex types.</title>
        <authorList>
            <person name="Guo S."/>
            <person name="Zheng Y."/>
            <person name="Joung J.G."/>
            <person name="Liu S."/>
            <person name="Zhang Z."/>
            <person name="Crasta O.R."/>
            <person name="Sobral B.W."/>
            <person name="Xu Y."/>
            <person name="Huang S."/>
            <person name="Fei Z."/>
        </authorList>
    </citation>
    <scope>NUCLEOTIDE SEQUENCE [LARGE SCALE GENOMIC DNA]</scope>
    <source>
        <strain evidence="11">cv. 9930</strain>
    </source>
</reference>
<evidence type="ECO:0000313" key="11">
    <source>
        <dbReference type="Proteomes" id="UP000029981"/>
    </source>
</evidence>
<keyword evidence="5 8" id="KW-0472">Membrane</keyword>
<sequence length="446" mass="49561">MAYRRSLCTRANLIARQYHPSIGVFGQTDDRKKQHLDEDSISHDRINSFLQRRSFGTSFNKSYRSNFFDLGRKYPNTFVSPSAGSFFCRYMSSTIGEGSENIEFMSNVAEVLTDTTVQSAASQAAAANEVVLAAADSFLPVKGVQYFIDAIHSYTGLNWWACIVLTTLLIRGATFPLLINQLKSTAKLTLLRPHLEEVKKEMQEKGMDPGAVAEGQRKMKNLFNEFGVSPFTPLKGLFIQGPVFISFFLAVSNMAEKMPSFKNGGAYWFVDLTTPDTMYIFPVLTAVTFWVTVEYNMQEGMEGNPIAGTMKNVMRGLAIATVPLTMHFPKAIFCYWVTSNLFSLAYGAALKVPGVKKALGVPEIPEANRNNPTPPPAFSFFNAMKQATTASNEATTTNTLTAQPSQPSQPSQSQDRKNSSSSLISQRLRILEKEVKGRKKMKNKKK</sequence>
<dbReference type="InterPro" id="IPR001708">
    <property type="entry name" value="YidC/ALB3/OXA1/COX18"/>
</dbReference>
<name>A0A0A0KX13_CUCSA</name>
<evidence type="ECO:0000256" key="3">
    <source>
        <dbReference type="ARBA" id="ARBA00022692"/>
    </source>
</evidence>
<dbReference type="AlphaFoldDB" id="A0A0A0KX13"/>
<evidence type="ECO:0000259" key="9">
    <source>
        <dbReference type="Pfam" id="PF02096"/>
    </source>
</evidence>
<dbReference type="PANTHER" id="PTHR12428">
    <property type="entry name" value="OXA1"/>
    <property type="match status" value="1"/>
</dbReference>
<dbReference type="GO" id="GO:0032979">
    <property type="term" value="P:protein insertion into mitochondrial inner membrane from matrix"/>
    <property type="evidence" value="ECO:0000318"/>
    <property type="project" value="GO_Central"/>
</dbReference>
<evidence type="ECO:0000313" key="10">
    <source>
        <dbReference type="EMBL" id="KGN53404.1"/>
    </source>
</evidence>
<keyword evidence="4 8" id="KW-1133">Transmembrane helix</keyword>
<dbReference type="OMA" id="AMTQDHT"/>
<evidence type="ECO:0000256" key="1">
    <source>
        <dbReference type="ARBA" id="ARBA00004141"/>
    </source>
</evidence>
<feature type="compositionally biased region" description="Basic residues" evidence="7">
    <location>
        <begin position="436"/>
        <end position="446"/>
    </location>
</feature>
<dbReference type="CDD" id="cd20069">
    <property type="entry name" value="5TM_Oxa1-like"/>
    <property type="match status" value="1"/>
</dbReference>
<evidence type="ECO:0000256" key="8">
    <source>
        <dbReference type="SAM" id="Phobius"/>
    </source>
</evidence>
<feature type="transmembrane region" description="Helical" evidence="8">
    <location>
        <begin position="157"/>
        <end position="179"/>
    </location>
</feature>
<dbReference type="eggNOG" id="KOG1239">
    <property type="taxonomic scope" value="Eukaryota"/>
</dbReference>
<reference evidence="10 11" key="1">
    <citation type="journal article" date="2009" name="Nat. Genet.">
        <title>The genome of the cucumber, Cucumis sativus L.</title>
        <authorList>
            <person name="Huang S."/>
            <person name="Li R."/>
            <person name="Zhang Z."/>
            <person name="Li L."/>
            <person name="Gu X."/>
            <person name="Fan W."/>
            <person name="Lucas W.J."/>
            <person name="Wang X."/>
            <person name="Xie B."/>
            <person name="Ni P."/>
            <person name="Ren Y."/>
            <person name="Zhu H."/>
            <person name="Li J."/>
            <person name="Lin K."/>
            <person name="Jin W."/>
            <person name="Fei Z."/>
            <person name="Li G."/>
            <person name="Staub J."/>
            <person name="Kilian A."/>
            <person name="van der Vossen E.A."/>
            <person name="Wu Y."/>
            <person name="Guo J."/>
            <person name="He J."/>
            <person name="Jia Z."/>
            <person name="Ren Y."/>
            <person name="Tian G."/>
            <person name="Lu Y."/>
            <person name="Ruan J."/>
            <person name="Qian W."/>
            <person name="Wang M."/>
            <person name="Huang Q."/>
            <person name="Li B."/>
            <person name="Xuan Z."/>
            <person name="Cao J."/>
            <person name="Asan"/>
            <person name="Wu Z."/>
            <person name="Zhang J."/>
            <person name="Cai Q."/>
            <person name="Bai Y."/>
            <person name="Zhao B."/>
            <person name="Han Y."/>
            <person name="Li Y."/>
            <person name="Li X."/>
            <person name="Wang S."/>
            <person name="Shi Q."/>
            <person name="Liu S."/>
            <person name="Cho W.K."/>
            <person name="Kim J.Y."/>
            <person name="Xu Y."/>
            <person name="Heller-Uszynska K."/>
            <person name="Miao H."/>
            <person name="Cheng Z."/>
            <person name="Zhang S."/>
            <person name="Wu J."/>
            <person name="Yang Y."/>
            <person name="Kang H."/>
            <person name="Li M."/>
            <person name="Liang H."/>
            <person name="Ren X."/>
            <person name="Shi Z."/>
            <person name="Wen M."/>
            <person name="Jian M."/>
            <person name="Yang H."/>
            <person name="Zhang G."/>
            <person name="Yang Z."/>
            <person name="Chen R."/>
            <person name="Liu S."/>
            <person name="Li J."/>
            <person name="Ma L."/>
            <person name="Liu H."/>
            <person name="Zhou Y."/>
            <person name="Zhao J."/>
            <person name="Fang X."/>
            <person name="Li G."/>
            <person name="Fang L."/>
            <person name="Li Y."/>
            <person name="Liu D."/>
            <person name="Zheng H."/>
            <person name="Zhang Y."/>
            <person name="Qin N."/>
            <person name="Li Z."/>
            <person name="Yang G."/>
            <person name="Yang S."/>
            <person name="Bolund L."/>
            <person name="Kristiansen K."/>
            <person name="Zheng H."/>
            <person name="Li S."/>
            <person name="Zhang X."/>
            <person name="Yang H."/>
            <person name="Wang J."/>
            <person name="Sun R."/>
            <person name="Zhang B."/>
            <person name="Jiang S."/>
            <person name="Wang J."/>
            <person name="Du Y."/>
            <person name="Li S."/>
        </authorList>
    </citation>
    <scope>NUCLEOTIDE SEQUENCE [LARGE SCALE GENOMIC DNA]</scope>
    <source>
        <strain evidence="11">cv. 9930</strain>
    </source>
</reference>
<protein>
    <recommendedName>
        <fullName evidence="9">Membrane insertase YidC/Oxa/ALB C-terminal domain-containing protein</fullName>
    </recommendedName>
</protein>
<dbReference type="OrthoDB" id="2148490at2759"/>
<feature type="transmembrane region" description="Helical" evidence="8">
    <location>
        <begin position="237"/>
        <end position="255"/>
    </location>
</feature>
<dbReference type="GO" id="GO:0032977">
    <property type="term" value="F:membrane insertase activity"/>
    <property type="evidence" value="ECO:0000318"/>
    <property type="project" value="GO_Central"/>
</dbReference>
<dbReference type="Proteomes" id="UP000029981">
    <property type="component" value="Chromosome 4"/>
</dbReference>
<dbReference type="InterPro" id="IPR028055">
    <property type="entry name" value="YidC/Oxa/ALB_C"/>
</dbReference>
<dbReference type="Pfam" id="PF02096">
    <property type="entry name" value="60KD_IMP"/>
    <property type="match status" value="1"/>
</dbReference>
<dbReference type="EMBL" id="CM002925">
    <property type="protein sequence ID" value="KGN53404.1"/>
    <property type="molecule type" value="Genomic_DNA"/>
</dbReference>
<feature type="domain" description="Membrane insertase YidC/Oxa/ALB C-terminal" evidence="9">
    <location>
        <begin position="159"/>
        <end position="345"/>
    </location>
</feature>
<reference evidence="10 11" key="2">
    <citation type="journal article" date="2009" name="PLoS ONE">
        <title>An integrated genetic and cytogenetic map of the cucumber genome.</title>
        <authorList>
            <person name="Ren Y."/>
            <person name="Zhang Z."/>
            <person name="Liu J."/>
            <person name="Staub J.E."/>
            <person name="Han Y."/>
            <person name="Cheng Z."/>
            <person name="Li X."/>
            <person name="Lu J."/>
            <person name="Miao H."/>
            <person name="Kang H."/>
            <person name="Xie B."/>
            <person name="Gu X."/>
            <person name="Wang X."/>
            <person name="Du Y."/>
            <person name="Jin W."/>
            <person name="Huang S."/>
        </authorList>
    </citation>
    <scope>NUCLEOTIDE SEQUENCE [LARGE SCALE GENOMIC DNA]</scope>
    <source>
        <strain evidence="11">cv. 9930</strain>
    </source>
</reference>
<comment type="subcellular location">
    <subcellularLocation>
        <location evidence="1 6">Membrane</location>
        <topology evidence="1 6">Multi-pass membrane protein</topology>
    </subcellularLocation>
</comment>
<keyword evidence="11" id="KW-1185">Reference proteome</keyword>
<comment type="similarity">
    <text evidence="6">Belongs to the OXA1/ALB3/YidC family.</text>
</comment>
<dbReference type="Gramene" id="KGN53404">
    <property type="protein sequence ID" value="KGN53404"/>
    <property type="gene ID" value="Csa_4G051560"/>
</dbReference>
<organism evidence="10 11">
    <name type="scientific">Cucumis sativus</name>
    <name type="common">Cucumber</name>
    <dbReference type="NCBI Taxonomy" id="3659"/>
    <lineage>
        <taxon>Eukaryota</taxon>
        <taxon>Viridiplantae</taxon>
        <taxon>Streptophyta</taxon>
        <taxon>Embryophyta</taxon>
        <taxon>Tracheophyta</taxon>
        <taxon>Spermatophyta</taxon>
        <taxon>Magnoliopsida</taxon>
        <taxon>eudicotyledons</taxon>
        <taxon>Gunneridae</taxon>
        <taxon>Pentapetalae</taxon>
        <taxon>rosids</taxon>
        <taxon>fabids</taxon>
        <taxon>Cucurbitales</taxon>
        <taxon>Cucurbitaceae</taxon>
        <taxon>Benincaseae</taxon>
        <taxon>Cucumis</taxon>
    </lineage>
</organism>
<evidence type="ECO:0000256" key="5">
    <source>
        <dbReference type="ARBA" id="ARBA00023136"/>
    </source>
</evidence>
<evidence type="ECO:0000256" key="6">
    <source>
        <dbReference type="RuleBase" id="RU003945"/>
    </source>
</evidence>